<dbReference type="AlphaFoldDB" id="A0A8X6K4Z9"/>
<reference evidence="1" key="1">
    <citation type="submission" date="2020-08" db="EMBL/GenBank/DDBJ databases">
        <title>Multicomponent nature underlies the extraordinary mechanical properties of spider dragline silk.</title>
        <authorList>
            <person name="Kono N."/>
            <person name="Nakamura H."/>
            <person name="Mori M."/>
            <person name="Yoshida Y."/>
            <person name="Ohtoshi R."/>
            <person name="Malay A.D."/>
            <person name="Moran D.A.P."/>
            <person name="Tomita M."/>
            <person name="Numata K."/>
            <person name="Arakawa K."/>
        </authorList>
    </citation>
    <scope>NUCLEOTIDE SEQUENCE</scope>
</reference>
<gene>
    <name evidence="1" type="ORF">TNIN_59631</name>
</gene>
<keyword evidence="2" id="KW-1185">Reference proteome</keyword>
<dbReference type="Proteomes" id="UP000886998">
    <property type="component" value="Unassembled WGS sequence"/>
</dbReference>
<comment type="caution">
    <text evidence="1">The sequence shown here is derived from an EMBL/GenBank/DDBJ whole genome shotgun (WGS) entry which is preliminary data.</text>
</comment>
<protein>
    <submittedName>
        <fullName evidence="1">Uncharacterized protein</fullName>
    </submittedName>
</protein>
<proteinExistence type="predicted"/>
<dbReference type="EMBL" id="BMAV01028263">
    <property type="protein sequence ID" value="GFS66898.1"/>
    <property type="molecule type" value="Genomic_DNA"/>
</dbReference>
<accession>A0A8X6K4Z9</accession>
<name>A0A8X6K4Z9_9ARAC</name>
<evidence type="ECO:0000313" key="1">
    <source>
        <dbReference type="EMBL" id="GFS66898.1"/>
    </source>
</evidence>
<evidence type="ECO:0000313" key="2">
    <source>
        <dbReference type="Proteomes" id="UP000886998"/>
    </source>
</evidence>
<sequence>MPRRCVCFYHLCHRHHVSKNSVDPDRGHISVRPLTGQPSSMCSNLRTIFYTTETTASLRQYQRHGADCCSPFLKQIDAVLFTIDIALRETMEQKVAEGYVVNKKVVLLENDG</sequence>
<organism evidence="1 2">
    <name type="scientific">Trichonephila inaurata madagascariensis</name>
    <dbReference type="NCBI Taxonomy" id="2747483"/>
    <lineage>
        <taxon>Eukaryota</taxon>
        <taxon>Metazoa</taxon>
        <taxon>Ecdysozoa</taxon>
        <taxon>Arthropoda</taxon>
        <taxon>Chelicerata</taxon>
        <taxon>Arachnida</taxon>
        <taxon>Araneae</taxon>
        <taxon>Araneomorphae</taxon>
        <taxon>Entelegynae</taxon>
        <taxon>Araneoidea</taxon>
        <taxon>Nephilidae</taxon>
        <taxon>Trichonephila</taxon>
        <taxon>Trichonephila inaurata</taxon>
    </lineage>
</organism>